<sequence>MTEDKGILIKNIYYMLTYAFQVLRQSNYEEVEAEEFEHIQDLFAAILVKGIGQQLKQGLYREYSGKCEDLATLRGKLNLPGTLQNRMQQRQRLTCEYDELSENNIYNQILKTTSVLLMHQPTVRSNHKKALKKVLLYLDGVATVPPSQIQWSRISFQRNNLSYRMLLNICYFVLEGLLLTTDKGRFRMESFLDEQRMSRLYEKFVLEYYRRHYPKLGAAASRIDWNVTEDVREFLPIMQTDITLRDKDKILIVDTKYYTYTMQYRSQYDSRKFHSENMYQIYAYVKNLDSGNTGNVAGMLLYAKTQETITPNCTFTTGGNQISVKTLDLNTPFAGIAGQLDQIVDSYFGISDYTKRR</sequence>
<organism evidence="1 2">
    <name type="scientific">Diplocloster agilis</name>
    <dbReference type="NCBI Taxonomy" id="2850323"/>
    <lineage>
        <taxon>Bacteria</taxon>
        <taxon>Bacillati</taxon>
        <taxon>Bacillota</taxon>
        <taxon>Clostridia</taxon>
        <taxon>Lachnospirales</taxon>
        <taxon>Lachnospiraceae</taxon>
        <taxon>Diplocloster</taxon>
    </lineage>
</organism>
<dbReference type="AlphaFoldDB" id="A0A949JZC3"/>
<protein>
    <submittedName>
        <fullName evidence="1">5-methylcytosine-specific restriction endonuclease system specificity protein McrC</fullName>
        <ecNumber evidence="1">3.1.21.-</ecNumber>
    </submittedName>
</protein>
<reference evidence="1" key="1">
    <citation type="submission" date="2021-06" db="EMBL/GenBank/DDBJ databases">
        <title>Description of novel taxa of the family Lachnospiraceae.</title>
        <authorList>
            <person name="Chaplin A.V."/>
            <person name="Sokolova S.R."/>
            <person name="Pikina A.P."/>
            <person name="Korzhanova M."/>
            <person name="Belova V."/>
            <person name="Korostin D."/>
            <person name="Efimov B.A."/>
        </authorList>
    </citation>
    <scope>NUCLEOTIDE SEQUENCE</scope>
    <source>
        <strain evidence="1">ASD5720</strain>
    </source>
</reference>
<gene>
    <name evidence="1" type="primary">mcrC</name>
    <name evidence="1" type="ORF">KTH89_15800</name>
</gene>
<comment type="caution">
    <text evidence="1">The sequence shown here is derived from an EMBL/GenBank/DDBJ whole genome shotgun (WGS) entry which is preliminary data.</text>
</comment>
<evidence type="ECO:0000313" key="2">
    <source>
        <dbReference type="Proteomes" id="UP000712157"/>
    </source>
</evidence>
<accession>A0A949JZC3</accession>
<dbReference type="InterPro" id="IPR019292">
    <property type="entry name" value="McrC"/>
</dbReference>
<keyword evidence="2" id="KW-1185">Reference proteome</keyword>
<evidence type="ECO:0000313" key="1">
    <source>
        <dbReference type="EMBL" id="MBU9738008.1"/>
    </source>
</evidence>
<dbReference type="PANTHER" id="PTHR38733">
    <property type="entry name" value="PROTEIN MCRC"/>
    <property type="match status" value="1"/>
</dbReference>
<dbReference type="GO" id="GO:0009307">
    <property type="term" value="P:DNA restriction-modification system"/>
    <property type="evidence" value="ECO:0007669"/>
    <property type="project" value="InterPro"/>
</dbReference>
<dbReference type="GO" id="GO:0004519">
    <property type="term" value="F:endonuclease activity"/>
    <property type="evidence" value="ECO:0007669"/>
    <property type="project" value="UniProtKB-KW"/>
</dbReference>
<dbReference type="InterPro" id="IPR014407">
    <property type="entry name" value="McrC_bac"/>
</dbReference>
<dbReference type="PIRSF" id="PIRSF003109">
    <property type="entry name" value="McrC"/>
    <property type="match status" value="1"/>
</dbReference>
<dbReference type="Proteomes" id="UP000712157">
    <property type="component" value="Unassembled WGS sequence"/>
</dbReference>
<keyword evidence="1" id="KW-0378">Hydrolase</keyword>
<keyword evidence="1" id="KW-0540">Nuclease</keyword>
<dbReference type="EC" id="3.1.21.-" evidence="1"/>
<dbReference type="GO" id="GO:0016787">
    <property type="term" value="F:hydrolase activity"/>
    <property type="evidence" value="ECO:0007669"/>
    <property type="project" value="UniProtKB-KW"/>
</dbReference>
<dbReference type="EMBL" id="JAHQCW010000028">
    <property type="protein sequence ID" value="MBU9738008.1"/>
    <property type="molecule type" value="Genomic_DNA"/>
</dbReference>
<name>A0A949JZC3_9FIRM</name>
<proteinExistence type="predicted"/>
<keyword evidence="1" id="KW-0255">Endonuclease</keyword>
<dbReference type="RefSeq" id="WP_238722323.1">
    <property type="nucleotide sequence ID" value="NZ_JAHQCW010000028.1"/>
</dbReference>
<dbReference type="NCBIfam" id="NF007277">
    <property type="entry name" value="PRK09736.1"/>
    <property type="match status" value="1"/>
</dbReference>
<dbReference type="Pfam" id="PF10117">
    <property type="entry name" value="McrBC"/>
    <property type="match status" value="1"/>
</dbReference>
<dbReference type="PANTHER" id="PTHR38733:SF1">
    <property type="entry name" value="TYPE IV METHYL-DIRECTED RESTRICTION ENZYME ECOKMCRBC"/>
    <property type="match status" value="1"/>
</dbReference>